<comment type="similarity">
    <text evidence="1">Belongs to the copine family.</text>
</comment>
<dbReference type="PROSITE" id="PS50004">
    <property type="entry name" value="C2"/>
    <property type="match status" value="2"/>
</dbReference>
<sequence length="779" mass="86490">MGNCFSDMQGGKQAVGGVQQRSTVAATSDPNNAGHNDAVEFFYRSRGLQQLFAQIELSLSASDLLDRDITSKSDPMAVVYAKQRDGKLKELGRTEVVLNSLNPNWIEKVTVTFQFEIVQPLVFHVYDVDTKFHNLPVKMLKLEDQDFLGEATCVLAEDPFLRISRIIESGGSVPICKTEVVNNNLNPTWKPLCLSMQQFGSNDNPLIIECFDFNGSGNHVLIGKLQKSIADLGKLHEGRSGSNLTITSSHHGHEKVLKGQLFVDQFREKEQYSFLDYVASGFELNFMVAVDFTASNGDPRNPDSLHYIDPSGRLNSYQRSDPMAVVYAKQRDGKLKELGRTEVVLNSLNPNWIEKVTVTFQFEIVQPLVFHVYDVDTKFHNLPVKMLKLEDQDFLGEATCVLAEDPFLRISRIIESGGSVPICKTEVVNNNLNPTWKPLCLSMQQFGSNDNPLIIECFDFNGSGNHVLIGKLQKSIADLGKLHEGRSGSNLTITSSHHGHEKVLKGQLFVDQFREKEQYSFLDYVASGFELNFMVAVDFTASNGDPRNPDSLHYIDPSGRLNSYQRAIMEVGKVIQFYDTDKRFPAWGFGGRTYDGTISHRFNLNGSASDFEVEGVDGIMAAYASALRNVALAGPTLFGQVINTAAEIAGQSLSYNNNKYFVLLIITDGVLTDLQETKDALVRASDLPLSILIVGVGGADFGQMEVLDADNGQRLESSTGRVATHDIVQFVPMRDVHDRQISVVQALLEELPGQFLTYMRSRDIQPRPFHVAQTGQTSG</sequence>
<dbReference type="Pfam" id="PF00168">
    <property type="entry name" value="C2"/>
    <property type="match status" value="4"/>
</dbReference>
<accession>A0A6A1UPV8</accession>
<dbReference type="PANTHER" id="PTHR10857">
    <property type="entry name" value="COPINE"/>
    <property type="match status" value="1"/>
</dbReference>
<organism evidence="6 7">
    <name type="scientific">Morella rubra</name>
    <name type="common">Chinese bayberry</name>
    <dbReference type="NCBI Taxonomy" id="262757"/>
    <lineage>
        <taxon>Eukaryota</taxon>
        <taxon>Viridiplantae</taxon>
        <taxon>Streptophyta</taxon>
        <taxon>Embryophyta</taxon>
        <taxon>Tracheophyta</taxon>
        <taxon>Spermatophyta</taxon>
        <taxon>Magnoliopsida</taxon>
        <taxon>eudicotyledons</taxon>
        <taxon>Gunneridae</taxon>
        <taxon>Pentapetalae</taxon>
        <taxon>rosids</taxon>
        <taxon>fabids</taxon>
        <taxon>Fagales</taxon>
        <taxon>Myricaceae</taxon>
        <taxon>Morella</taxon>
    </lineage>
</organism>
<dbReference type="PROSITE" id="PS50234">
    <property type="entry name" value="VWFA"/>
    <property type="match status" value="1"/>
</dbReference>
<dbReference type="InterPro" id="IPR035892">
    <property type="entry name" value="C2_domain_sf"/>
</dbReference>
<dbReference type="SMART" id="SM00239">
    <property type="entry name" value="C2"/>
    <property type="match status" value="4"/>
</dbReference>
<dbReference type="InterPro" id="IPR037768">
    <property type="entry name" value="C2B_Copine"/>
</dbReference>
<evidence type="ECO:0000256" key="3">
    <source>
        <dbReference type="SAM" id="MobiDB-lite"/>
    </source>
</evidence>
<dbReference type="CDD" id="cd04047">
    <property type="entry name" value="C2B_Copine"/>
    <property type="match status" value="2"/>
</dbReference>
<dbReference type="GO" id="GO:0005544">
    <property type="term" value="F:calcium-dependent phospholipid binding"/>
    <property type="evidence" value="ECO:0007669"/>
    <property type="project" value="InterPro"/>
</dbReference>
<dbReference type="Gene3D" id="2.60.40.150">
    <property type="entry name" value="C2 domain"/>
    <property type="match status" value="4"/>
</dbReference>
<name>A0A6A1UPV8_9ROSI</name>
<evidence type="ECO:0000259" key="4">
    <source>
        <dbReference type="PROSITE" id="PS50004"/>
    </source>
</evidence>
<evidence type="ECO:0000313" key="7">
    <source>
        <dbReference type="Proteomes" id="UP000516437"/>
    </source>
</evidence>
<dbReference type="CDD" id="cd04048">
    <property type="entry name" value="C2A_Copine"/>
    <property type="match status" value="2"/>
</dbReference>
<dbReference type="SUPFAM" id="SSF53300">
    <property type="entry name" value="vWA-like"/>
    <property type="match status" value="1"/>
</dbReference>
<gene>
    <name evidence="6" type="ORF">CJ030_MR8G004620</name>
</gene>
<dbReference type="InterPro" id="IPR010734">
    <property type="entry name" value="Copine_C"/>
</dbReference>
<comment type="caution">
    <text evidence="6">The sequence shown here is derived from an EMBL/GenBank/DDBJ whole genome shotgun (WGS) entry which is preliminary data.</text>
</comment>
<keyword evidence="7" id="KW-1185">Reference proteome</keyword>
<keyword evidence="2" id="KW-0677">Repeat</keyword>
<evidence type="ECO:0000256" key="1">
    <source>
        <dbReference type="ARBA" id="ARBA00009048"/>
    </source>
</evidence>
<feature type="compositionally biased region" description="Polar residues" evidence="3">
    <location>
        <begin position="21"/>
        <end position="31"/>
    </location>
</feature>
<dbReference type="EMBL" id="RXIC02000026">
    <property type="protein sequence ID" value="KAB1202359.1"/>
    <property type="molecule type" value="Genomic_DNA"/>
</dbReference>
<dbReference type="SMART" id="SM00327">
    <property type="entry name" value="VWA"/>
    <property type="match status" value="1"/>
</dbReference>
<dbReference type="SUPFAM" id="SSF49562">
    <property type="entry name" value="C2 domain (Calcium/lipid-binding domain, CaLB)"/>
    <property type="match status" value="4"/>
</dbReference>
<dbReference type="AlphaFoldDB" id="A0A6A1UPV8"/>
<evidence type="ECO:0000313" key="6">
    <source>
        <dbReference type="EMBL" id="KAB1202359.1"/>
    </source>
</evidence>
<dbReference type="Pfam" id="PF07002">
    <property type="entry name" value="Copine"/>
    <property type="match status" value="1"/>
</dbReference>
<dbReference type="InterPro" id="IPR000008">
    <property type="entry name" value="C2_dom"/>
</dbReference>
<dbReference type="InterPro" id="IPR036465">
    <property type="entry name" value="vWFA_dom_sf"/>
</dbReference>
<reference evidence="6 7" key="1">
    <citation type="journal article" date="2019" name="Plant Biotechnol. J.">
        <title>The red bayberry genome and genetic basis of sex determination.</title>
        <authorList>
            <person name="Jia H.M."/>
            <person name="Jia H.J."/>
            <person name="Cai Q.L."/>
            <person name="Wang Y."/>
            <person name="Zhao H.B."/>
            <person name="Yang W.F."/>
            <person name="Wang G.Y."/>
            <person name="Li Y.H."/>
            <person name="Zhan D.L."/>
            <person name="Shen Y.T."/>
            <person name="Niu Q.F."/>
            <person name="Chang L."/>
            <person name="Qiu J."/>
            <person name="Zhao L."/>
            <person name="Xie H.B."/>
            <person name="Fu W.Y."/>
            <person name="Jin J."/>
            <person name="Li X.W."/>
            <person name="Jiao Y."/>
            <person name="Zhou C.C."/>
            <person name="Tu T."/>
            <person name="Chai C.Y."/>
            <person name="Gao J.L."/>
            <person name="Fan L.J."/>
            <person name="van de Weg E."/>
            <person name="Wang J.Y."/>
            <person name="Gao Z.S."/>
        </authorList>
    </citation>
    <scope>NUCLEOTIDE SEQUENCE [LARGE SCALE GENOMIC DNA]</scope>
    <source>
        <tissue evidence="6">Leaves</tissue>
    </source>
</reference>
<dbReference type="Proteomes" id="UP000516437">
    <property type="component" value="Chromosome 8"/>
</dbReference>
<dbReference type="GO" id="GO:0071277">
    <property type="term" value="P:cellular response to calcium ion"/>
    <property type="evidence" value="ECO:0007669"/>
    <property type="project" value="TreeGrafter"/>
</dbReference>
<evidence type="ECO:0000259" key="5">
    <source>
        <dbReference type="PROSITE" id="PS50234"/>
    </source>
</evidence>
<protein>
    <submittedName>
        <fullName evidence="6">Protein BONZAI 3</fullName>
    </submittedName>
</protein>
<dbReference type="InterPro" id="IPR002035">
    <property type="entry name" value="VWF_A"/>
</dbReference>
<feature type="domain" description="C2" evidence="4">
    <location>
        <begin position="286"/>
        <end position="424"/>
    </location>
</feature>
<dbReference type="PANTHER" id="PTHR10857:SF120">
    <property type="entry name" value="PROTEIN BONZAI 3"/>
    <property type="match status" value="1"/>
</dbReference>
<feature type="compositionally biased region" description="Low complexity" evidence="3">
    <location>
        <begin position="9"/>
        <end position="20"/>
    </location>
</feature>
<feature type="region of interest" description="Disordered" evidence="3">
    <location>
        <begin position="1"/>
        <end position="31"/>
    </location>
</feature>
<evidence type="ECO:0000256" key="2">
    <source>
        <dbReference type="ARBA" id="ARBA00022737"/>
    </source>
</evidence>
<dbReference type="InterPro" id="IPR045052">
    <property type="entry name" value="Copine"/>
</dbReference>
<dbReference type="OrthoDB" id="5855668at2759"/>
<dbReference type="FunFam" id="2.60.40.150:FF:000186">
    <property type="entry name" value="Protein BONZAI 3"/>
    <property type="match status" value="2"/>
</dbReference>
<dbReference type="CDD" id="cd01459">
    <property type="entry name" value="vWA_copine_like"/>
    <property type="match status" value="1"/>
</dbReference>
<proteinExistence type="inferred from homology"/>
<feature type="domain" description="VWFA" evidence="5">
    <location>
        <begin position="550"/>
        <end position="751"/>
    </location>
</feature>
<dbReference type="GO" id="GO:0005886">
    <property type="term" value="C:plasma membrane"/>
    <property type="evidence" value="ECO:0007669"/>
    <property type="project" value="TreeGrafter"/>
</dbReference>
<feature type="domain" description="C2" evidence="4">
    <location>
        <begin position="35"/>
        <end position="177"/>
    </location>
</feature>